<gene>
    <name evidence="2" type="ORF">AYY17_03220</name>
</gene>
<feature type="transmembrane region" description="Helical" evidence="1">
    <location>
        <begin position="85"/>
        <end position="105"/>
    </location>
</feature>
<keyword evidence="1" id="KW-0812">Transmembrane</keyword>
<reference evidence="2 3" key="1">
    <citation type="submission" date="2016-06" db="EMBL/GenBank/DDBJ databases">
        <authorList>
            <person name="Kjaerup R.B."/>
            <person name="Dalgaard T.S."/>
            <person name="Juul-Madsen H.R."/>
        </authorList>
    </citation>
    <scope>NUCLEOTIDE SEQUENCE [LARGE SCALE GENOMIC DNA]</scope>
    <source>
        <strain evidence="2 3">GCSL-Mp3</strain>
    </source>
</reference>
<proteinExistence type="predicted"/>
<feature type="transmembrane region" description="Helical" evidence="1">
    <location>
        <begin position="111"/>
        <end position="133"/>
    </location>
</feature>
<protein>
    <submittedName>
        <fullName evidence="2">Uncharacterized protein</fullName>
    </submittedName>
</protein>
<sequence length="165" mass="18398">MSTGKLLVTMIMAFSLGFIVAQVALNYVTINSAITPWVLITILFFPASFAVQAMLKIPEASEHQQLTQSELKRLKGIIKVKQNKLFILFWVYVIFAVASAALFLLKNPAVSINVAISVSLGLIVASLSSLVYIRSVMDEIQSFKSLMIHRADKIKKKNELLERLK</sequence>
<name>A0A1B8HQV5_9GAMM</name>
<organism evidence="2 3">
    <name type="scientific">Morganella psychrotolerans</name>
    <dbReference type="NCBI Taxonomy" id="368603"/>
    <lineage>
        <taxon>Bacteria</taxon>
        <taxon>Pseudomonadati</taxon>
        <taxon>Pseudomonadota</taxon>
        <taxon>Gammaproteobacteria</taxon>
        <taxon>Enterobacterales</taxon>
        <taxon>Morganellaceae</taxon>
        <taxon>Morganella</taxon>
    </lineage>
</organism>
<dbReference type="AlphaFoldDB" id="A0A1B8HQV5"/>
<dbReference type="EMBL" id="LZEX01000001">
    <property type="protein sequence ID" value="OBU11728.1"/>
    <property type="molecule type" value="Genomic_DNA"/>
</dbReference>
<dbReference type="Proteomes" id="UP000092247">
    <property type="component" value="Unassembled WGS sequence"/>
</dbReference>
<evidence type="ECO:0000313" key="3">
    <source>
        <dbReference type="Proteomes" id="UP000092247"/>
    </source>
</evidence>
<evidence type="ECO:0000313" key="2">
    <source>
        <dbReference type="EMBL" id="OBU11728.1"/>
    </source>
</evidence>
<keyword evidence="1" id="KW-0472">Membrane</keyword>
<accession>A0A1B8HQV5</accession>
<feature type="transmembrane region" description="Helical" evidence="1">
    <location>
        <begin position="7"/>
        <end position="28"/>
    </location>
</feature>
<evidence type="ECO:0000256" key="1">
    <source>
        <dbReference type="SAM" id="Phobius"/>
    </source>
</evidence>
<keyword evidence="1" id="KW-1133">Transmembrane helix</keyword>
<comment type="caution">
    <text evidence="2">The sequence shown here is derived from an EMBL/GenBank/DDBJ whole genome shotgun (WGS) entry which is preliminary data.</text>
</comment>
<dbReference type="RefSeq" id="WP_067421200.1">
    <property type="nucleotide sequence ID" value="NZ_LZEX01000001.1"/>
</dbReference>
<feature type="transmembrane region" description="Helical" evidence="1">
    <location>
        <begin position="34"/>
        <end position="55"/>
    </location>
</feature>